<dbReference type="PANTHER" id="PTHR44094">
    <property type="entry name" value="DNAJ HEAT SHOCK N-TERMINAL DOMAIN-CONTAINING PROTEIN"/>
    <property type="match status" value="1"/>
</dbReference>
<dbReference type="PROSITE" id="PS50076">
    <property type="entry name" value="DNAJ_2"/>
    <property type="match status" value="1"/>
</dbReference>
<dbReference type="PANTHER" id="PTHR44094:SF8">
    <property type="entry name" value="DNAJ HEAT SHOCK N-TERMINAL DOMAIN-CONTAINING PROTEIN-RELATED"/>
    <property type="match status" value="1"/>
</dbReference>
<dbReference type="OrthoDB" id="10250354at2759"/>
<sequence>MVKTFSVEVDNWLGQQLQYAGEMFEHGDWKGPRAKSLDRSTLLEFENTGSFSGVEGYVNFTSADHSVYLTVAFYNGKSSDATFTARAGSSLADGRMMLEKSPALKNQMRGGLLYKADGCAWEVVSLDSEHVVVRVYVYGPEPSKVQILNVQRRLPEAVECPSVHAMIPESMLPVDPASVTTIGKRGSACSKKTLVTRVFRITVDNRSDETFVADGEWFDSGNWAPGNRCKHIAAHGETTIEFNNMGDTVSGVSGLAWLVSEQSQDKYLSFIFSNPLAGEGIFEAWAGEPPYDLKVEWDNAAQSLKSLGGGMQLSDAKVPGCRWSIESLGDVNHIHLEVFSELSAYDPTVFPPPSTTPPSTPESSVPSTHEVALGPIQGEEGEGQKKKVETEALVLRDDTYARKLEAERQQQETLATQGGKRKTLNKSLAAIDEQYSANDGYTDLMNSTRPKNAVSGVGSGLKAAGGGILAGAATLVAAPTVGAKEKGVGGFFTGLAKGVVGFAGLTIGGVAAGAVQVGRGIYNTPEAIRAGNKKYMKWDDELGAWVDETVNLRELINEVHANPEDPDSDVEQDGDSHGSHEVVDTKFYDILGVKTNASKGEIKKAYYKKAMVVHPDKNPNDPEAHKKFQELSQAYQCLSDPDLRKKYDTQGLEGVQESVATLDPKLFFAVLFGSEKFLPFIGHLELASQADAMLQEVDKATKNGDVKQNPGESDEDYANRLLKNEMSKDTDQKRKAKRQQHRREIKCAEELLSRLDRYVIARDEQGFINETVAEAQVLAATSFGAPLLQTVGWMYQNRATQFINEECGKSWSRRTASLKATSRTMSNKYSVASSMVKAAMVLNKMQNATEEAQKQAMRKREEERKARGESGEDDTPIELNDDDLKKASEEFENALPVFLRTAWDMCALDIEHTVKIICKRVLMDISVPWQIRMRRAYALLRMGQIFEDMGQVEDTKSSCDGAKKKLEEALYSSFKEKAGGRP</sequence>
<evidence type="ECO:0000259" key="3">
    <source>
        <dbReference type="PROSITE" id="PS50076"/>
    </source>
</evidence>
<feature type="domain" description="J" evidence="3">
    <location>
        <begin position="586"/>
        <end position="651"/>
    </location>
</feature>
<evidence type="ECO:0000313" key="4">
    <source>
        <dbReference type="EMBL" id="KAF4655053.1"/>
    </source>
</evidence>
<proteinExistence type="predicted"/>
<dbReference type="InterPro" id="IPR018253">
    <property type="entry name" value="DnaJ_domain_CS"/>
</dbReference>
<protein>
    <recommendedName>
        <fullName evidence="3">J domain-containing protein</fullName>
    </recommendedName>
</protein>
<evidence type="ECO:0000256" key="1">
    <source>
        <dbReference type="SAM" id="Coils"/>
    </source>
</evidence>
<dbReference type="AlphaFoldDB" id="A0A7J6L7A6"/>
<name>A0A7J6L7A6_PEROL</name>
<dbReference type="Gene3D" id="1.10.287.110">
    <property type="entry name" value="DnaJ domain"/>
    <property type="match status" value="1"/>
</dbReference>
<keyword evidence="1" id="KW-0175">Coiled coil</keyword>
<evidence type="ECO:0000313" key="5">
    <source>
        <dbReference type="Proteomes" id="UP000570595"/>
    </source>
</evidence>
<organism evidence="4 5">
    <name type="scientific">Perkinsus olseni</name>
    <name type="common">Perkinsus atlanticus</name>
    <dbReference type="NCBI Taxonomy" id="32597"/>
    <lineage>
        <taxon>Eukaryota</taxon>
        <taxon>Sar</taxon>
        <taxon>Alveolata</taxon>
        <taxon>Perkinsozoa</taxon>
        <taxon>Perkinsea</taxon>
        <taxon>Perkinsida</taxon>
        <taxon>Perkinsidae</taxon>
        <taxon>Perkinsus</taxon>
    </lineage>
</organism>
<dbReference type="PROSITE" id="PS00636">
    <property type="entry name" value="DNAJ_1"/>
    <property type="match status" value="1"/>
</dbReference>
<dbReference type="Pfam" id="PF00226">
    <property type="entry name" value="DnaJ"/>
    <property type="match status" value="1"/>
</dbReference>
<gene>
    <name evidence="4" type="ORF">FOZ61_007792</name>
</gene>
<feature type="compositionally biased region" description="Basic and acidic residues" evidence="2">
    <location>
        <begin position="858"/>
        <end position="870"/>
    </location>
</feature>
<dbReference type="InterPro" id="IPR026894">
    <property type="entry name" value="DnaJ_X"/>
</dbReference>
<dbReference type="InterPro" id="IPR036869">
    <property type="entry name" value="J_dom_sf"/>
</dbReference>
<dbReference type="InterPro" id="IPR052423">
    <property type="entry name" value="EMIR"/>
</dbReference>
<comment type="caution">
    <text evidence="4">The sequence shown here is derived from an EMBL/GenBank/DDBJ whole genome shotgun (WGS) entry which is preliminary data.</text>
</comment>
<dbReference type="Proteomes" id="UP000570595">
    <property type="component" value="Unassembled WGS sequence"/>
</dbReference>
<feature type="coiled-coil region" evidence="1">
    <location>
        <begin position="719"/>
        <end position="758"/>
    </location>
</feature>
<feature type="region of interest" description="Disordered" evidence="2">
    <location>
        <begin position="849"/>
        <end position="880"/>
    </location>
</feature>
<feature type="compositionally biased region" description="Acidic residues" evidence="2">
    <location>
        <begin position="564"/>
        <end position="573"/>
    </location>
</feature>
<dbReference type="Pfam" id="PF14308">
    <property type="entry name" value="DnaJ-X"/>
    <property type="match status" value="1"/>
</dbReference>
<dbReference type="PRINTS" id="PR00625">
    <property type="entry name" value="JDOMAIN"/>
</dbReference>
<dbReference type="CDD" id="cd06257">
    <property type="entry name" value="DnaJ"/>
    <property type="match status" value="1"/>
</dbReference>
<feature type="region of interest" description="Disordered" evidence="2">
    <location>
        <begin position="559"/>
        <end position="580"/>
    </location>
</feature>
<reference evidence="4 5" key="1">
    <citation type="submission" date="2020-04" db="EMBL/GenBank/DDBJ databases">
        <title>Perkinsus olseni comparative genomics.</title>
        <authorList>
            <person name="Bogema D.R."/>
        </authorList>
    </citation>
    <scope>NUCLEOTIDE SEQUENCE [LARGE SCALE GENOMIC DNA]</scope>
    <source>
        <strain evidence="4">ATCC PRA-179</strain>
    </source>
</reference>
<dbReference type="EMBL" id="JABAHT010000489">
    <property type="protein sequence ID" value="KAF4655053.1"/>
    <property type="molecule type" value="Genomic_DNA"/>
</dbReference>
<feature type="compositionally biased region" description="Acidic residues" evidence="2">
    <location>
        <begin position="871"/>
        <end position="880"/>
    </location>
</feature>
<evidence type="ECO:0000256" key="2">
    <source>
        <dbReference type="SAM" id="MobiDB-lite"/>
    </source>
</evidence>
<dbReference type="SMART" id="SM00271">
    <property type="entry name" value="DnaJ"/>
    <property type="match status" value="1"/>
</dbReference>
<accession>A0A7J6L7A6</accession>
<dbReference type="InterPro" id="IPR001623">
    <property type="entry name" value="DnaJ_domain"/>
</dbReference>
<dbReference type="SUPFAM" id="SSF46565">
    <property type="entry name" value="Chaperone J-domain"/>
    <property type="match status" value="1"/>
</dbReference>